<dbReference type="InterPro" id="IPR051099">
    <property type="entry name" value="AGR/TXD"/>
</dbReference>
<sequence>MKIRIVPLVPVTLLHLPAIVVARVIAQDSGNENSGDHGFGLSYRWRSVSGGFTEAKKTRKPIMVVVHKLGCPACANLRPKFANSLKLLDLSQHFVMVNVEASGEKQLPDKFVPDGAYVPRILFFCPDGKLLREIDNQDPNREPNYKYHYWNVGQIVDSMLRVLKMFPQMSTHCYPTCRTEFKRQDL</sequence>
<evidence type="ECO:0000256" key="1">
    <source>
        <dbReference type="ARBA" id="ARBA00022729"/>
    </source>
</evidence>
<dbReference type="Gene3D" id="3.40.30.10">
    <property type="entry name" value="Glutaredoxin"/>
    <property type="match status" value="1"/>
</dbReference>
<dbReference type="RefSeq" id="XP_046597137.1">
    <property type="nucleotide sequence ID" value="XM_046741181.1"/>
</dbReference>
<dbReference type="Proteomes" id="UP000829291">
    <property type="component" value="Chromosome 5"/>
</dbReference>
<protein>
    <submittedName>
        <fullName evidence="4">Thioredoxin domain-containing protein 12-like</fullName>
    </submittedName>
</protein>
<dbReference type="GeneID" id="124294692"/>
<accession>A0ABM3GA38</accession>
<evidence type="ECO:0000313" key="3">
    <source>
        <dbReference type="Proteomes" id="UP000829291"/>
    </source>
</evidence>
<dbReference type="InterPro" id="IPR017937">
    <property type="entry name" value="Thioredoxin_CS"/>
</dbReference>
<feature type="chain" id="PRO_5046529089" evidence="2">
    <location>
        <begin position="23"/>
        <end position="186"/>
    </location>
</feature>
<evidence type="ECO:0000256" key="2">
    <source>
        <dbReference type="SAM" id="SignalP"/>
    </source>
</evidence>
<keyword evidence="1 2" id="KW-0732">Signal</keyword>
<proteinExistence type="predicted"/>
<organism evidence="3 4">
    <name type="scientific">Neodiprion lecontei</name>
    <name type="common">Redheaded pine sawfly</name>
    <dbReference type="NCBI Taxonomy" id="441921"/>
    <lineage>
        <taxon>Eukaryota</taxon>
        <taxon>Metazoa</taxon>
        <taxon>Ecdysozoa</taxon>
        <taxon>Arthropoda</taxon>
        <taxon>Hexapoda</taxon>
        <taxon>Insecta</taxon>
        <taxon>Pterygota</taxon>
        <taxon>Neoptera</taxon>
        <taxon>Endopterygota</taxon>
        <taxon>Hymenoptera</taxon>
        <taxon>Tenthredinoidea</taxon>
        <taxon>Diprionidae</taxon>
        <taxon>Diprioninae</taxon>
        <taxon>Neodiprion</taxon>
    </lineage>
</organism>
<evidence type="ECO:0000313" key="4">
    <source>
        <dbReference type="RefSeq" id="XP_046597137.1"/>
    </source>
</evidence>
<dbReference type="Pfam" id="PF13899">
    <property type="entry name" value="Thioredoxin_7"/>
    <property type="match status" value="1"/>
</dbReference>
<dbReference type="SUPFAM" id="SSF52833">
    <property type="entry name" value="Thioredoxin-like"/>
    <property type="match status" value="1"/>
</dbReference>
<name>A0ABM3GA38_NEOLC</name>
<dbReference type="PANTHER" id="PTHR15337">
    <property type="entry name" value="ANTERIOR GRADIENT PROTEIN-RELATED"/>
    <property type="match status" value="1"/>
</dbReference>
<reference evidence="4" key="1">
    <citation type="submission" date="2025-08" db="UniProtKB">
        <authorList>
            <consortium name="RefSeq"/>
        </authorList>
    </citation>
    <scope>IDENTIFICATION</scope>
    <source>
        <tissue evidence="4">Thorax and Abdomen</tissue>
    </source>
</reference>
<keyword evidence="3" id="KW-1185">Reference proteome</keyword>
<dbReference type="PROSITE" id="PS00194">
    <property type="entry name" value="THIOREDOXIN_1"/>
    <property type="match status" value="1"/>
</dbReference>
<feature type="signal peptide" evidence="2">
    <location>
        <begin position="1"/>
        <end position="22"/>
    </location>
</feature>
<dbReference type="InterPro" id="IPR036249">
    <property type="entry name" value="Thioredoxin-like_sf"/>
</dbReference>
<dbReference type="PANTHER" id="PTHR15337:SF11">
    <property type="entry name" value="THIOREDOXIN DOMAIN-CONTAINING PROTEIN"/>
    <property type="match status" value="1"/>
</dbReference>
<gene>
    <name evidence="4" type="primary">LOC124294692</name>
</gene>